<dbReference type="InterPro" id="IPR025429">
    <property type="entry name" value="DUF4165"/>
</dbReference>
<dbReference type="Pfam" id="PF12245">
    <property type="entry name" value="Big_3_2"/>
    <property type="match status" value="1"/>
</dbReference>
<gene>
    <name evidence="4" type="ORF">K0504_10195</name>
</gene>
<dbReference type="Proteomes" id="UP001166251">
    <property type="component" value="Unassembled WGS sequence"/>
</dbReference>
<reference evidence="4" key="1">
    <citation type="submission" date="2021-07" db="EMBL/GenBank/DDBJ databases">
        <title>Neiella marina sp. nov., isolated from the intestinal content of sea cucumber Apostichopus japonicus.</title>
        <authorList>
            <person name="Bai X."/>
        </authorList>
    </citation>
    <scope>NUCLEOTIDE SEQUENCE</scope>
    <source>
        <strain evidence="4">126</strain>
    </source>
</reference>
<accession>A0ABS7EGD1</accession>
<evidence type="ECO:0000313" key="4">
    <source>
        <dbReference type="EMBL" id="MBW8191409.1"/>
    </source>
</evidence>
<feature type="domain" description="DUF4165" evidence="3">
    <location>
        <begin position="19"/>
        <end position="137"/>
    </location>
</feature>
<feature type="signal peptide" evidence="1">
    <location>
        <begin position="1"/>
        <end position="21"/>
    </location>
</feature>
<organism evidence="4 5">
    <name type="scientific">Neiella holothuriorum</name>
    <dbReference type="NCBI Taxonomy" id="2870530"/>
    <lineage>
        <taxon>Bacteria</taxon>
        <taxon>Pseudomonadati</taxon>
        <taxon>Pseudomonadota</taxon>
        <taxon>Gammaproteobacteria</taxon>
        <taxon>Alteromonadales</taxon>
        <taxon>Echinimonadaceae</taxon>
        <taxon>Neiella</taxon>
    </lineage>
</organism>
<evidence type="ECO:0000259" key="3">
    <source>
        <dbReference type="Pfam" id="PF13752"/>
    </source>
</evidence>
<protein>
    <submittedName>
        <fullName evidence="4">DUF4165 domain-containing protein</fullName>
    </submittedName>
</protein>
<dbReference type="EMBL" id="JAHZSS010000010">
    <property type="protein sequence ID" value="MBW8191409.1"/>
    <property type="molecule type" value="Genomic_DNA"/>
</dbReference>
<evidence type="ECO:0000256" key="1">
    <source>
        <dbReference type="SAM" id="SignalP"/>
    </source>
</evidence>
<comment type="caution">
    <text evidence="4">The sequence shown here is derived from an EMBL/GenBank/DDBJ whole genome shotgun (WGS) entry which is preliminary data.</text>
</comment>
<dbReference type="Pfam" id="PF13752">
    <property type="entry name" value="DUF4165"/>
    <property type="match status" value="1"/>
</dbReference>
<name>A0ABS7EGD1_9GAMM</name>
<keyword evidence="1" id="KW-0732">Signal</keyword>
<dbReference type="InterPro" id="IPR022038">
    <property type="entry name" value="Ig-like_bact"/>
</dbReference>
<keyword evidence="5" id="KW-1185">Reference proteome</keyword>
<evidence type="ECO:0000313" key="5">
    <source>
        <dbReference type="Proteomes" id="UP001166251"/>
    </source>
</evidence>
<proteinExistence type="predicted"/>
<sequence>MNRLLIAFGIWISVFSPAAFAAIEGFSFTDTLGQPKLIDAPHEQLNPNDALDIIISAGLDRKIRLTILNESGVQVHQATSGVVSIPDRLTFNGRDFYGKTLTTSPLPDGTYTIQAALLSAGEEQLDLWEQAITIDTTAPTANSEFEWTQYAGLGGSIEMIGTGTYSIALTNVADENQVESATFYTVHLASGVRQTNAATLDIGTAKVTVDLRNTARQQALFPIDDSEYEIGFELEDAAGNVLTVSRNSFADIVYPTTTISDVYDEDSAAWQPYTSGMVVNQNPTIFRVKLATTDLASENPDGIGIVTKGGWSFEIVGNFGQNIDHF</sequence>
<evidence type="ECO:0000259" key="2">
    <source>
        <dbReference type="Pfam" id="PF12245"/>
    </source>
</evidence>
<feature type="domain" description="Ig-like" evidence="2">
    <location>
        <begin position="139"/>
        <end position="249"/>
    </location>
</feature>
<feature type="chain" id="PRO_5047291637" evidence="1">
    <location>
        <begin position="22"/>
        <end position="326"/>
    </location>
</feature>